<protein>
    <recommendedName>
        <fullName evidence="4">ABC-type glycine betaine transport system substrate-binding domain-containing protein</fullName>
    </recommendedName>
</protein>
<feature type="chain" id="PRO_5045112002" description="ABC-type glycine betaine transport system substrate-binding domain-containing protein" evidence="1">
    <location>
        <begin position="25"/>
        <end position="223"/>
    </location>
</feature>
<evidence type="ECO:0000256" key="1">
    <source>
        <dbReference type="SAM" id="SignalP"/>
    </source>
</evidence>
<name>A0ABY8VL94_9CORY</name>
<keyword evidence="3" id="KW-1185">Reference proteome</keyword>
<organism evidence="2 3">
    <name type="scientific">Corynebacterium suedekumii</name>
    <dbReference type="NCBI Taxonomy" id="3049801"/>
    <lineage>
        <taxon>Bacteria</taxon>
        <taxon>Bacillati</taxon>
        <taxon>Actinomycetota</taxon>
        <taxon>Actinomycetes</taxon>
        <taxon>Mycobacteriales</taxon>
        <taxon>Corynebacteriaceae</taxon>
        <taxon>Corynebacterium</taxon>
    </lineage>
</organism>
<dbReference type="PROSITE" id="PS51257">
    <property type="entry name" value="PROKAR_LIPOPROTEIN"/>
    <property type="match status" value="1"/>
</dbReference>
<feature type="signal peptide" evidence="1">
    <location>
        <begin position="1"/>
        <end position="24"/>
    </location>
</feature>
<sequence length="223" mass="24143">MHRRRITRLSTAAVALAGTATLVACSNAEPTRDPVNTLTKPVTISVSANSLEEIVLGEIYQQVLQGQGRNANIHMDTRQIKRDPIERLRSGAADMIIGCTGALLYTQNTDEAEAISEEYAQGAASPNAGDLSDRTYTELIGSLPGGLGAPNPSSAVGCEQHDLPPIPQNIVPIYHRDLLVREEEQRINEVTRLLTTGDLESLTEEAHEEESVSTAVAEWLAKY</sequence>
<dbReference type="Gene3D" id="3.40.190.10">
    <property type="entry name" value="Periplasmic binding protein-like II"/>
    <property type="match status" value="1"/>
</dbReference>
<evidence type="ECO:0008006" key="4">
    <source>
        <dbReference type="Google" id="ProtNLM"/>
    </source>
</evidence>
<dbReference type="RefSeq" id="WP_284874037.1">
    <property type="nucleotide sequence ID" value="NZ_CP126970.1"/>
</dbReference>
<evidence type="ECO:0000313" key="3">
    <source>
        <dbReference type="Proteomes" id="UP001238805"/>
    </source>
</evidence>
<dbReference type="Proteomes" id="UP001238805">
    <property type="component" value="Chromosome"/>
</dbReference>
<evidence type="ECO:0000313" key="2">
    <source>
        <dbReference type="EMBL" id="WIM69443.1"/>
    </source>
</evidence>
<proteinExistence type="predicted"/>
<reference evidence="2 3" key="1">
    <citation type="submission" date="2023-05" db="EMBL/GenBank/DDBJ databases">
        <title>Corynebacterium suedekumii sp. nov. and Corynebacterium breve sp. nov. isolated from raw cow's milk.</title>
        <authorList>
            <person name="Baer M.K."/>
            <person name="Mehl L."/>
            <person name="Hellmuth R."/>
            <person name="Marke G."/>
            <person name="Lipski A."/>
        </authorList>
    </citation>
    <scope>NUCLEOTIDE SEQUENCE [LARGE SCALE GENOMIC DNA]</scope>
    <source>
        <strain evidence="2 3">LM112</strain>
    </source>
</reference>
<keyword evidence="1" id="KW-0732">Signal</keyword>
<gene>
    <name evidence="2" type="ORF">QP029_09290</name>
</gene>
<dbReference type="EMBL" id="CP126970">
    <property type="protein sequence ID" value="WIM69443.1"/>
    <property type="molecule type" value="Genomic_DNA"/>
</dbReference>
<accession>A0ABY8VL94</accession>